<dbReference type="EMBL" id="QKSB01000003">
    <property type="protein sequence ID" value="PZE17494.1"/>
    <property type="molecule type" value="Genomic_DNA"/>
</dbReference>
<evidence type="ECO:0000256" key="2">
    <source>
        <dbReference type="ARBA" id="ARBA00023015"/>
    </source>
</evidence>
<evidence type="ECO:0000256" key="3">
    <source>
        <dbReference type="ARBA" id="ARBA00023082"/>
    </source>
</evidence>
<reference evidence="7 8" key="1">
    <citation type="submission" date="2018-06" db="EMBL/GenBank/DDBJ databases">
        <title>The draft genome sequence of Crocinitomix sp. SM1701.</title>
        <authorList>
            <person name="Zhang X."/>
        </authorList>
    </citation>
    <scope>NUCLEOTIDE SEQUENCE [LARGE SCALE GENOMIC DNA]</scope>
    <source>
        <strain evidence="7 8">SM1701</strain>
    </source>
</reference>
<keyword evidence="8" id="KW-1185">Reference proteome</keyword>
<sequence>MKTAQTITDQTLIKAYLNGDEKSFEILLGRNKDRVFGYIISKIKNYDLANDIFQDVFIKVIKNLKKGAYNEEGKFLPWVLTIAHNLVIDHFRRNKKMPTISETSYGNEDFDIFSVLKLTDKNVEDLMIKSQVEEKLTQLIEFLPADQKDVLKKRIYVGMSFKDIAEKEDISINTALGRMRYALINLRKLIEEHEVCLAY</sequence>
<name>A0A2W1N134_9FLAO</name>
<dbReference type="InterPro" id="IPR007627">
    <property type="entry name" value="RNA_pol_sigma70_r2"/>
</dbReference>
<dbReference type="InterPro" id="IPR039425">
    <property type="entry name" value="RNA_pol_sigma-70-like"/>
</dbReference>
<dbReference type="Gene3D" id="1.10.1740.10">
    <property type="match status" value="1"/>
</dbReference>
<dbReference type="Pfam" id="PF04542">
    <property type="entry name" value="Sigma70_r2"/>
    <property type="match status" value="1"/>
</dbReference>
<evidence type="ECO:0000259" key="6">
    <source>
        <dbReference type="Pfam" id="PF08281"/>
    </source>
</evidence>
<dbReference type="GO" id="GO:0016987">
    <property type="term" value="F:sigma factor activity"/>
    <property type="evidence" value="ECO:0007669"/>
    <property type="project" value="UniProtKB-KW"/>
</dbReference>
<feature type="domain" description="RNA polymerase sigma factor 70 region 4 type 2" evidence="6">
    <location>
        <begin position="134"/>
        <end position="174"/>
    </location>
</feature>
<dbReference type="InterPro" id="IPR014284">
    <property type="entry name" value="RNA_pol_sigma-70_dom"/>
</dbReference>
<comment type="caution">
    <text evidence="7">The sequence shown here is derived from an EMBL/GenBank/DDBJ whole genome shotgun (WGS) entry which is preliminary data.</text>
</comment>
<feature type="domain" description="RNA polymerase sigma-70 region 2" evidence="5">
    <location>
        <begin position="29"/>
        <end position="96"/>
    </location>
</feature>
<dbReference type="GO" id="GO:0006352">
    <property type="term" value="P:DNA-templated transcription initiation"/>
    <property type="evidence" value="ECO:0007669"/>
    <property type="project" value="InterPro"/>
</dbReference>
<gene>
    <name evidence="7" type="ORF">DNU06_06605</name>
</gene>
<dbReference type="Proteomes" id="UP000249248">
    <property type="component" value="Unassembled WGS sequence"/>
</dbReference>
<evidence type="ECO:0000256" key="4">
    <source>
        <dbReference type="ARBA" id="ARBA00023163"/>
    </source>
</evidence>
<dbReference type="Gene3D" id="1.10.10.10">
    <property type="entry name" value="Winged helix-like DNA-binding domain superfamily/Winged helix DNA-binding domain"/>
    <property type="match status" value="1"/>
</dbReference>
<dbReference type="OrthoDB" id="9790423at2"/>
<dbReference type="InterPro" id="IPR013324">
    <property type="entry name" value="RNA_pol_sigma_r3/r4-like"/>
</dbReference>
<dbReference type="NCBIfam" id="TIGR02937">
    <property type="entry name" value="sigma70-ECF"/>
    <property type="match status" value="1"/>
</dbReference>
<evidence type="ECO:0000313" key="8">
    <source>
        <dbReference type="Proteomes" id="UP000249248"/>
    </source>
</evidence>
<dbReference type="RefSeq" id="WP_111062455.1">
    <property type="nucleotide sequence ID" value="NZ_JBHUCU010000027.1"/>
</dbReference>
<dbReference type="SUPFAM" id="SSF88659">
    <property type="entry name" value="Sigma3 and sigma4 domains of RNA polymerase sigma factors"/>
    <property type="match status" value="1"/>
</dbReference>
<accession>A0A2W1N134</accession>
<dbReference type="PANTHER" id="PTHR43133:SF62">
    <property type="entry name" value="RNA POLYMERASE SIGMA FACTOR SIGZ"/>
    <property type="match status" value="1"/>
</dbReference>
<dbReference type="AlphaFoldDB" id="A0A2W1N134"/>
<evidence type="ECO:0000256" key="1">
    <source>
        <dbReference type="ARBA" id="ARBA00010641"/>
    </source>
</evidence>
<evidence type="ECO:0000259" key="5">
    <source>
        <dbReference type="Pfam" id="PF04542"/>
    </source>
</evidence>
<dbReference type="InterPro" id="IPR013325">
    <property type="entry name" value="RNA_pol_sigma_r2"/>
</dbReference>
<evidence type="ECO:0000313" key="7">
    <source>
        <dbReference type="EMBL" id="PZE17494.1"/>
    </source>
</evidence>
<dbReference type="PANTHER" id="PTHR43133">
    <property type="entry name" value="RNA POLYMERASE ECF-TYPE SIGMA FACTO"/>
    <property type="match status" value="1"/>
</dbReference>
<keyword evidence="2" id="KW-0805">Transcription regulation</keyword>
<organism evidence="7 8">
    <name type="scientific">Putridiphycobacter roseus</name>
    <dbReference type="NCBI Taxonomy" id="2219161"/>
    <lineage>
        <taxon>Bacteria</taxon>
        <taxon>Pseudomonadati</taxon>
        <taxon>Bacteroidota</taxon>
        <taxon>Flavobacteriia</taxon>
        <taxon>Flavobacteriales</taxon>
        <taxon>Crocinitomicaceae</taxon>
        <taxon>Putridiphycobacter</taxon>
    </lineage>
</organism>
<dbReference type="Pfam" id="PF08281">
    <property type="entry name" value="Sigma70_r4_2"/>
    <property type="match status" value="1"/>
</dbReference>
<keyword evidence="4" id="KW-0804">Transcription</keyword>
<proteinExistence type="inferred from homology"/>
<dbReference type="GO" id="GO:0003677">
    <property type="term" value="F:DNA binding"/>
    <property type="evidence" value="ECO:0007669"/>
    <property type="project" value="InterPro"/>
</dbReference>
<comment type="similarity">
    <text evidence="1">Belongs to the sigma-70 factor family. ECF subfamily.</text>
</comment>
<dbReference type="SUPFAM" id="SSF88946">
    <property type="entry name" value="Sigma2 domain of RNA polymerase sigma factors"/>
    <property type="match status" value="1"/>
</dbReference>
<dbReference type="InterPro" id="IPR036388">
    <property type="entry name" value="WH-like_DNA-bd_sf"/>
</dbReference>
<keyword evidence="3" id="KW-0731">Sigma factor</keyword>
<dbReference type="InterPro" id="IPR013249">
    <property type="entry name" value="RNA_pol_sigma70_r4_t2"/>
</dbReference>
<protein>
    <submittedName>
        <fullName evidence="7">RNA polymerase subunit sigma-24</fullName>
    </submittedName>
</protein>